<evidence type="ECO:0000256" key="1">
    <source>
        <dbReference type="ARBA" id="ARBA00003222"/>
    </source>
</evidence>
<dbReference type="InterPro" id="IPR013763">
    <property type="entry name" value="Cyclin-like_dom"/>
</dbReference>
<feature type="region of interest" description="Disordered" evidence="9">
    <location>
        <begin position="1"/>
        <end position="26"/>
    </location>
</feature>
<comment type="subunit">
    <text evidence="6">Interacts with the CDK1 protein kinase to form a serine/threonine kinase holoenzyme complex also known as maturation promoting factor (MPF). The cyclin subunit imparts substrate specificity to the complex.</text>
</comment>
<dbReference type="GO" id="GO:0051301">
    <property type="term" value="P:cell division"/>
    <property type="evidence" value="ECO:0007669"/>
    <property type="project" value="UniProtKB-KW"/>
</dbReference>
<feature type="domain" description="Cyclin-like" evidence="10">
    <location>
        <begin position="192"/>
        <end position="277"/>
    </location>
</feature>
<evidence type="ECO:0000259" key="10">
    <source>
        <dbReference type="SMART" id="SM00385"/>
    </source>
</evidence>
<dbReference type="Ensembl" id="ENSNMLT00000007681.1">
    <property type="protein sequence ID" value="ENSNMLP00000006727.1"/>
    <property type="gene ID" value="ENSNMLG00000004875.1"/>
</dbReference>
<keyword evidence="3" id="KW-0132">Cell division</keyword>
<feature type="domain" description="Cyclin-like" evidence="10">
    <location>
        <begin position="290"/>
        <end position="372"/>
    </location>
</feature>
<dbReference type="AlphaFoldDB" id="A0A8C6SIH6"/>
<dbReference type="InterPro" id="IPR036915">
    <property type="entry name" value="Cyclin-like_sf"/>
</dbReference>
<keyword evidence="5" id="KW-0131">Cell cycle</keyword>
<evidence type="ECO:0000313" key="12">
    <source>
        <dbReference type="Ensembl" id="ENSNMLP00000006727.1"/>
    </source>
</evidence>
<evidence type="ECO:0000256" key="7">
    <source>
        <dbReference type="ARBA" id="ARBA00040980"/>
    </source>
</evidence>
<evidence type="ECO:0000256" key="6">
    <source>
        <dbReference type="ARBA" id="ARBA00025821"/>
    </source>
</evidence>
<evidence type="ECO:0000256" key="5">
    <source>
        <dbReference type="ARBA" id="ARBA00023306"/>
    </source>
</evidence>
<accession>A0A8C6SIH6</accession>
<feature type="domain" description="Cyclin C-terminal" evidence="11">
    <location>
        <begin position="286"/>
        <end position="403"/>
    </location>
</feature>
<evidence type="ECO:0000256" key="4">
    <source>
        <dbReference type="ARBA" id="ARBA00023127"/>
    </source>
</evidence>
<comment type="function">
    <text evidence="1">Essential for the control of the cell cycle at the G2/M (mitosis) transition.</text>
</comment>
<reference evidence="12" key="1">
    <citation type="submission" date="2025-08" db="UniProtKB">
        <authorList>
            <consortium name="Ensembl"/>
        </authorList>
    </citation>
    <scope>IDENTIFICATION</scope>
</reference>
<evidence type="ECO:0000313" key="13">
    <source>
        <dbReference type="Proteomes" id="UP000694523"/>
    </source>
</evidence>
<comment type="similarity">
    <text evidence="2">Belongs to the cyclin family. Cyclin AB subfamily.</text>
</comment>
<dbReference type="InterPro" id="IPR048258">
    <property type="entry name" value="Cyclins_cyclin-box"/>
</dbReference>
<sequence length="409" mass="46607">MMNFSTNALGGTQTSKENTRPSSKMTVCQFQRAKQRTVLGVLNENELHVRSHSQGSQFSRHSSFTDSSQHTYLGCTSSSSFDVYVEEAREVVLAASGQELVSGNYYLDDESEALKNEDAKLLLELSSSLCQDVSMHSEHNESQMSGEVQRLSEYALDIYWQLRHNEVKLRPQPGYLEKHPEITSGMRFILVDWLVEVVQEFKLRSETLYLAINYLDRFLSSTAFGKRGKLQLVGTAALMIAAKFEEIFPPELNEFVYITDSTYTKRQLIRMEHVLLKVLAFRMTAATAKQFLRQFLLVHPVDATTENLAMYMSELSLLEMDPFLQYRPSIVAASAYCLASYTVSRSLWPSALQAFTGYTLTEVEDCLIDLHKFYIKADRLPQQAIRDKYRSSKYCRVSLITAPASLPFQ</sequence>
<dbReference type="InterPro" id="IPR006671">
    <property type="entry name" value="Cyclin_N"/>
</dbReference>
<evidence type="ECO:0000256" key="8">
    <source>
        <dbReference type="RuleBase" id="RU000383"/>
    </source>
</evidence>
<keyword evidence="4 8" id="KW-0195">Cyclin</keyword>
<protein>
    <recommendedName>
        <fullName evidence="7">G2/mitotic-specific cyclin-B2</fullName>
    </recommendedName>
</protein>
<dbReference type="Pfam" id="PF02984">
    <property type="entry name" value="Cyclin_C"/>
    <property type="match status" value="1"/>
</dbReference>
<dbReference type="PANTHER" id="PTHR10177">
    <property type="entry name" value="CYCLINS"/>
    <property type="match status" value="1"/>
</dbReference>
<proteinExistence type="inferred from homology"/>
<dbReference type="SMART" id="SM01332">
    <property type="entry name" value="Cyclin_C"/>
    <property type="match status" value="1"/>
</dbReference>
<dbReference type="Pfam" id="PF00134">
    <property type="entry name" value="Cyclin_N"/>
    <property type="match status" value="1"/>
</dbReference>
<dbReference type="FunFam" id="1.10.472.10:FF:000001">
    <property type="entry name" value="G2/mitotic-specific cyclin"/>
    <property type="match status" value="1"/>
</dbReference>
<organism evidence="12 13">
    <name type="scientific">Neogobius melanostomus</name>
    <name type="common">round goby</name>
    <dbReference type="NCBI Taxonomy" id="47308"/>
    <lineage>
        <taxon>Eukaryota</taxon>
        <taxon>Metazoa</taxon>
        <taxon>Chordata</taxon>
        <taxon>Craniata</taxon>
        <taxon>Vertebrata</taxon>
        <taxon>Euteleostomi</taxon>
        <taxon>Actinopterygii</taxon>
        <taxon>Neopterygii</taxon>
        <taxon>Teleostei</taxon>
        <taxon>Neoteleostei</taxon>
        <taxon>Acanthomorphata</taxon>
        <taxon>Gobiaria</taxon>
        <taxon>Gobiiformes</taxon>
        <taxon>Gobioidei</taxon>
        <taxon>Gobiidae</taxon>
        <taxon>Benthophilinae</taxon>
        <taxon>Neogobiini</taxon>
        <taxon>Neogobius</taxon>
    </lineage>
</organism>
<dbReference type="Gene3D" id="1.10.472.10">
    <property type="entry name" value="Cyclin-like"/>
    <property type="match status" value="2"/>
</dbReference>
<dbReference type="InterPro" id="IPR004367">
    <property type="entry name" value="Cyclin_C-dom"/>
</dbReference>
<dbReference type="CDD" id="cd20504">
    <property type="entry name" value="CYCLIN_CCNA_rpt1"/>
    <property type="match status" value="1"/>
</dbReference>
<evidence type="ECO:0000256" key="9">
    <source>
        <dbReference type="SAM" id="MobiDB-lite"/>
    </source>
</evidence>
<reference evidence="12" key="2">
    <citation type="submission" date="2025-09" db="UniProtKB">
        <authorList>
            <consortium name="Ensembl"/>
        </authorList>
    </citation>
    <scope>IDENTIFICATION</scope>
</reference>
<keyword evidence="13" id="KW-1185">Reference proteome</keyword>
<dbReference type="SMART" id="SM00385">
    <property type="entry name" value="CYCLIN"/>
    <property type="match status" value="2"/>
</dbReference>
<dbReference type="PROSITE" id="PS00292">
    <property type="entry name" value="CYCLINS"/>
    <property type="match status" value="1"/>
</dbReference>
<name>A0A8C6SIH6_9GOBI</name>
<dbReference type="InterPro" id="IPR039361">
    <property type="entry name" value="Cyclin"/>
</dbReference>
<evidence type="ECO:0000256" key="3">
    <source>
        <dbReference type="ARBA" id="ARBA00022618"/>
    </source>
</evidence>
<evidence type="ECO:0000259" key="11">
    <source>
        <dbReference type="SMART" id="SM01332"/>
    </source>
</evidence>
<dbReference type="Proteomes" id="UP000694523">
    <property type="component" value="Unplaced"/>
</dbReference>
<dbReference type="SUPFAM" id="SSF47954">
    <property type="entry name" value="Cyclin-like"/>
    <property type="match status" value="2"/>
</dbReference>
<evidence type="ECO:0000256" key="2">
    <source>
        <dbReference type="ARBA" id="ARBA00006955"/>
    </source>
</evidence>